<evidence type="ECO:0000256" key="3">
    <source>
        <dbReference type="ARBA" id="ARBA00022737"/>
    </source>
</evidence>
<comment type="caution">
    <text evidence="12">The sequence shown here is derived from an EMBL/GenBank/DDBJ whole genome shotgun (WGS) entry which is preliminary data.</text>
</comment>
<proteinExistence type="predicted"/>
<feature type="compositionally biased region" description="Polar residues" evidence="10">
    <location>
        <begin position="419"/>
        <end position="431"/>
    </location>
</feature>
<dbReference type="GO" id="GO:0000122">
    <property type="term" value="P:negative regulation of transcription by RNA polymerase II"/>
    <property type="evidence" value="ECO:0007669"/>
    <property type="project" value="TreeGrafter"/>
</dbReference>
<feature type="compositionally biased region" description="Polar residues" evidence="10">
    <location>
        <begin position="159"/>
        <end position="168"/>
    </location>
</feature>
<keyword evidence="4 9" id="KW-0863">Zinc-finger</keyword>
<dbReference type="InterPro" id="IPR013088">
    <property type="entry name" value="Znf_NHR/GATA"/>
</dbReference>
<keyword evidence="3" id="KW-0677">Repeat</keyword>
<evidence type="ECO:0000256" key="6">
    <source>
        <dbReference type="ARBA" id="ARBA00023015"/>
    </source>
</evidence>
<dbReference type="PRINTS" id="PR00619">
    <property type="entry name" value="GATAZNFINGER"/>
</dbReference>
<dbReference type="GO" id="GO:0006879">
    <property type="term" value="P:intracellular iron ion homeostasis"/>
    <property type="evidence" value="ECO:0007669"/>
    <property type="project" value="UniProtKB-ARBA"/>
</dbReference>
<feature type="compositionally biased region" description="Polar residues" evidence="10">
    <location>
        <begin position="240"/>
        <end position="250"/>
    </location>
</feature>
<feature type="compositionally biased region" description="Basic residues" evidence="10">
    <location>
        <begin position="303"/>
        <end position="316"/>
    </location>
</feature>
<dbReference type="AlphaFoldDB" id="A0AAN8FCM9"/>
<dbReference type="FunFam" id="3.30.50.10:FF:000039">
    <property type="entry name" value="Siderophore transcription factor SreA"/>
    <property type="match status" value="1"/>
</dbReference>
<feature type="region of interest" description="Disordered" evidence="10">
    <location>
        <begin position="303"/>
        <end position="440"/>
    </location>
</feature>
<comment type="subcellular location">
    <subcellularLocation>
        <location evidence="1">Nucleus</location>
    </subcellularLocation>
</comment>
<feature type="region of interest" description="Disordered" evidence="10">
    <location>
        <begin position="52"/>
        <end position="89"/>
    </location>
</feature>
<dbReference type="Pfam" id="PF00320">
    <property type="entry name" value="GATA"/>
    <property type="match status" value="2"/>
</dbReference>
<feature type="domain" description="GATA-type" evidence="11">
    <location>
        <begin position="266"/>
        <end position="313"/>
    </location>
</feature>
<evidence type="ECO:0000313" key="13">
    <source>
        <dbReference type="Proteomes" id="UP001316803"/>
    </source>
</evidence>
<feature type="compositionally biased region" description="Polar residues" evidence="10">
    <location>
        <begin position="80"/>
        <end position="89"/>
    </location>
</feature>
<sequence>MLAVYPPMASHPPSRIYHANGPNLLRQPSAEDIDAAHQLISSARGERMGTQITPQIHRTSTPTQQPGPDTATFGEDSIEQESPQLPDETQQLGQVCSNCGTTRTPLWRRSPQGNVICNACGLYQKTRNAPRPNNFKRTGTPKQKSPRPRTVDIAAARNPTPQSSTSQKIPYREPEHVPGSCPGGGQCNGAGGAEGCGGCPAFNNRMTRIAPTSAPKSRREQAVATDDEMGGMSASDHGSPASTNDAEFGSTISAPAASGSTMIVACKNCGTTVTPLWRRDEQGHPICNACGLYHKLHGSHRPVQMKKATIKRRKRVVPASGEGDTPSGASHTSVSPDPQADAMDMTSEPSQAKRIRLPPIVDFTGFRPDGTARTTTDPSAYKDAGGGMRRSPAMHPSQGYAMHPEAPHPLAHPGRLDPAQQSYASSPSFTAQDEDGRRNERLALLMREAEQMRAALRAKEREIDALER</sequence>
<feature type="region of interest" description="Disordered" evidence="10">
    <location>
        <begin position="127"/>
        <end position="177"/>
    </location>
</feature>
<keyword evidence="13" id="KW-1185">Reference proteome</keyword>
<gene>
    <name evidence="12" type="primary">SFU1</name>
    <name evidence="12" type="ORF">OHC33_003482</name>
</gene>
<dbReference type="SUPFAM" id="SSF57716">
    <property type="entry name" value="Glucocorticoid receptor-like (DNA-binding domain)"/>
    <property type="match status" value="2"/>
</dbReference>
<keyword evidence="8" id="KW-0539">Nucleus</keyword>
<dbReference type="Proteomes" id="UP001316803">
    <property type="component" value="Unassembled WGS sequence"/>
</dbReference>
<dbReference type="InterPro" id="IPR039355">
    <property type="entry name" value="Transcription_factor_GATA"/>
</dbReference>
<dbReference type="PANTHER" id="PTHR10071:SF335">
    <property type="entry name" value="IRON-SENSING TRANSCRIPTIONAL REPRESSOR-RELATED"/>
    <property type="match status" value="1"/>
</dbReference>
<protein>
    <submittedName>
        <fullName evidence="12">GATA type transcriptional activator of nitrogen-regulated proteins</fullName>
    </submittedName>
</protein>
<dbReference type="EMBL" id="JAKLMC020000006">
    <property type="protein sequence ID" value="KAK5955841.1"/>
    <property type="molecule type" value="Genomic_DNA"/>
</dbReference>
<accession>A0AAN8FCM9</accession>
<reference evidence="12 13" key="1">
    <citation type="submission" date="2022-12" db="EMBL/GenBank/DDBJ databases">
        <title>Genomic features and morphological characterization of a novel Knufia sp. strain isolated from spacecraft assembly facility.</title>
        <authorList>
            <person name="Teixeira M."/>
            <person name="Chander A.M."/>
            <person name="Stajich J.E."/>
            <person name="Venkateswaran K."/>
        </authorList>
    </citation>
    <scope>NUCLEOTIDE SEQUENCE [LARGE SCALE GENOMIC DNA]</scope>
    <source>
        <strain evidence="12 13">FJI-L2-BK-P2</strain>
    </source>
</reference>
<feature type="compositionally biased region" description="Polar residues" evidence="10">
    <location>
        <begin position="327"/>
        <end position="336"/>
    </location>
</feature>
<evidence type="ECO:0000256" key="2">
    <source>
        <dbReference type="ARBA" id="ARBA00022723"/>
    </source>
</evidence>
<feature type="domain" description="GATA-type" evidence="11">
    <location>
        <begin position="90"/>
        <end position="144"/>
    </location>
</feature>
<evidence type="ECO:0000256" key="8">
    <source>
        <dbReference type="ARBA" id="ARBA00023242"/>
    </source>
</evidence>
<dbReference type="PANTHER" id="PTHR10071">
    <property type="entry name" value="TRANSCRIPTION FACTOR GATA FAMILY MEMBER"/>
    <property type="match status" value="1"/>
</dbReference>
<evidence type="ECO:0000256" key="4">
    <source>
        <dbReference type="ARBA" id="ARBA00022771"/>
    </source>
</evidence>
<dbReference type="PROSITE" id="PS50114">
    <property type="entry name" value="GATA_ZN_FINGER_2"/>
    <property type="match status" value="2"/>
</dbReference>
<dbReference type="FunFam" id="3.30.50.10:FF:000007">
    <property type="entry name" value="Nitrogen regulatory AreA, N-terminal"/>
    <property type="match status" value="1"/>
</dbReference>
<dbReference type="GO" id="GO:0045944">
    <property type="term" value="P:positive regulation of transcription by RNA polymerase II"/>
    <property type="evidence" value="ECO:0007669"/>
    <property type="project" value="TreeGrafter"/>
</dbReference>
<feature type="region of interest" description="Disordered" evidence="10">
    <location>
        <begin position="211"/>
        <end position="250"/>
    </location>
</feature>
<feature type="compositionally biased region" description="Polar residues" evidence="10">
    <location>
        <begin position="52"/>
        <end position="67"/>
    </location>
</feature>
<organism evidence="12 13">
    <name type="scientific">Knufia fluminis</name>
    <dbReference type="NCBI Taxonomy" id="191047"/>
    <lineage>
        <taxon>Eukaryota</taxon>
        <taxon>Fungi</taxon>
        <taxon>Dikarya</taxon>
        <taxon>Ascomycota</taxon>
        <taxon>Pezizomycotina</taxon>
        <taxon>Eurotiomycetes</taxon>
        <taxon>Chaetothyriomycetidae</taxon>
        <taxon>Chaetothyriales</taxon>
        <taxon>Trichomeriaceae</taxon>
        <taxon>Knufia</taxon>
    </lineage>
</organism>
<keyword evidence="6" id="KW-0805">Transcription regulation</keyword>
<dbReference type="PROSITE" id="PS00344">
    <property type="entry name" value="GATA_ZN_FINGER_1"/>
    <property type="match status" value="2"/>
</dbReference>
<keyword evidence="5" id="KW-0862">Zinc</keyword>
<dbReference type="GO" id="GO:0034757">
    <property type="term" value="P:negative regulation of iron ion transport"/>
    <property type="evidence" value="ECO:0007669"/>
    <property type="project" value="UniProtKB-ARBA"/>
</dbReference>
<keyword evidence="2" id="KW-0479">Metal-binding</keyword>
<dbReference type="InterPro" id="IPR000679">
    <property type="entry name" value="Znf_GATA"/>
</dbReference>
<feature type="region of interest" description="Disordered" evidence="10">
    <location>
        <begin position="1"/>
        <end position="22"/>
    </location>
</feature>
<evidence type="ECO:0000256" key="7">
    <source>
        <dbReference type="ARBA" id="ARBA00023163"/>
    </source>
</evidence>
<evidence type="ECO:0000256" key="10">
    <source>
        <dbReference type="SAM" id="MobiDB-lite"/>
    </source>
</evidence>
<dbReference type="GO" id="GO:0008270">
    <property type="term" value="F:zinc ion binding"/>
    <property type="evidence" value="ECO:0007669"/>
    <property type="project" value="UniProtKB-KW"/>
</dbReference>
<evidence type="ECO:0000259" key="11">
    <source>
        <dbReference type="PROSITE" id="PS50114"/>
    </source>
</evidence>
<dbReference type="GO" id="GO:0000978">
    <property type="term" value="F:RNA polymerase II cis-regulatory region sequence-specific DNA binding"/>
    <property type="evidence" value="ECO:0007669"/>
    <property type="project" value="TreeGrafter"/>
</dbReference>
<evidence type="ECO:0000313" key="12">
    <source>
        <dbReference type="EMBL" id="KAK5955841.1"/>
    </source>
</evidence>
<dbReference type="Gene3D" id="3.30.50.10">
    <property type="entry name" value="Erythroid Transcription Factor GATA-1, subunit A"/>
    <property type="match status" value="2"/>
</dbReference>
<name>A0AAN8FCM9_9EURO</name>
<evidence type="ECO:0000256" key="9">
    <source>
        <dbReference type="PROSITE-ProRule" id="PRU00094"/>
    </source>
</evidence>
<evidence type="ECO:0000256" key="1">
    <source>
        <dbReference type="ARBA" id="ARBA00004123"/>
    </source>
</evidence>
<dbReference type="CDD" id="cd00202">
    <property type="entry name" value="ZnF_GATA"/>
    <property type="match status" value="2"/>
</dbReference>
<keyword evidence="7" id="KW-0804">Transcription</keyword>
<dbReference type="SMART" id="SM00401">
    <property type="entry name" value="ZnF_GATA"/>
    <property type="match status" value="2"/>
</dbReference>
<dbReference type="GO" id="GO:0000981">
    <property type="term" value="F:DNA-binding transcription factor activity, RNA polymerase II-specific"/>
    <property type="evidence" value="ECO:0007669"/>
    <property type="project" value="TreeGrafter"/>
</dbReference>
<dbReference type="GO" id="GO:0005634">
    <property type="term" value="C:nucleus"/>
    <property type="evidence" value="ECO:0007669"/>
    <property type="project" value="UniProtKB-SubCell"/>
</dbReference>
<evidence type="ECO:0000256" key="5">
    <source>
        <dbReference type="ARBA" id="ARBA00022833"/>
    </source>
</evidence>